<dbReference type="InterPro" id="IPR034890">
    <property type="entry name" value="Rrp7A_RRM"/>
</dbReference>
<organism evidence="4 5">
    <name type="scientific">Rhynocoris fuscipes</name>
    <dbReference type="NCBI Taxonomy" id="488301"/>
    <lineage>
        <taxon>Eukaryota</taxon>
        <taxon>Metazoa</taxon>
        <taxon>Ecdysozoa</taxon>
        <taxon>Arthropoda</taxon>
        <taxon>Hexapoda</taxon>
        <taxon>Insecta</taxon>
        <taxon>Pterygota</taxon>
        <taxon>Neoptera</taxon>
        <taxon>Paraneoptera</taxon>
        <taxon>Hemiptera</taxon>
        <taxon>Heteroptera</taxon>
        <taxon>Panheteroptera</taxon>
        <taxon>Cimicomorpha</taxon>
        <taxon>Reduviidae</taxon>
        <taxon>Harpactorinae</taxon>
        <taxon>Harpactorini</taxon>
        <taxon>Rhynocoris</taxon>
    </lineage>
</organism>
<evidence type="ECO:0000256" key="1">
    <source>
        <dbReference type="ARBA" id="ARBA00006110"/>
    </source>
</evidence>
<reference evidence="4 5" key="1">
    <citation type="submission" date="2022-12" db="EMBL/GenBank/DDBJ databases">
        <title>Chromosome-level genome assembly of true bugs.</title>
        <authorList>
            <person name="Ma L."/>
            <person name="Li H."/>
        </authorList>
    </citation>
    <scope>NUCLEOTIDE SEQUENCE [LARGE SCALE GENOMIC DNA]</scope>
    <source>
        <strain evidence="4">Lab_2022b</strain>
    </source>
</reference>
<accession>A0AAW1CZP9</accession>
<name>A0AAW1CZP9_9HEMI</name>
<evidence type="ECO:0000313" key="5">
    <source>
        <dbReference type="Proteomes" id="UP001461498"/>
    </source>
</evidence>
<comment type="similarity">
    <text evidence="1">Belongs to the RRP7 family.</text>
</comment>
<evidence type="ECO:0000313" key="4">
    <source>
        <dbReference type="EMBL" id="KAK9504268.1"/>
    </source>
</evidence>
<dbReference type="GO" id="GO:0006364">
    <property type="term" value="P:rRNA processing"/>
    <property type="evidence" value="ECO:0007669"/>
    <property type="project" value="TreeGrafter"/>
</dbReference>
<evidence type="ECO:0000256" key="2">
    <source>
        <dbReference type="SAM" id="Coils"/>
    </source>
</evidence>
<dbReference type="CDD" id="cd12951">
    <property type="entry name" value="RRP7_Rrp7A"/>
    <property type="match status" value="1"/>
</dbReference>
<dbReference type="Gene3D" id="6.10.250.1770">
    <property type="match status" value="1"/>
</dbReference>
<feature type="coiled-coil region" evidence="2">
    <location>
        <begin position="159"/>
        <end position="186"/>
    </location>
</feature>
<gene>
    <name evidence="4" type="ORF">O3M35_010642</name>
</gene>
<dbReference type="InterPro" id="IPR040446">
    <property type="entry name" value="RRP7"/>
</dbReference>
<sequence>MDVDEINIPSNCHGYKVVKLKCDPESETIHYLYIKEHSVREISKEKPAKRTIFILGTPPFVTEGNFKTLFSSFGAVEQVYFHASPCASAPPKNVSSIFKDYPEVMGYKVAYVVFKKEVSVHRIMGLDSDEVLILSSKDKPLETGLRKWCNQYNSSLLDVEELQKDIDQFMAEYDLAEAEKSRKEIEEMEPDEEGWTKVTKKGRRPGFARKESVHNRIMKKENEKKQKKQLLNFYRFQIRESKMNELVKLREKFEEDKKKISLLKQSRKFRPF</sequence>
<keyword evidence="2" id="KW-0175">Coiled coil</keyword>
<protein>
    <recommendedName>
        <fullName evidence="3">Ribosomal RNA-processing protein 7 C-terminal domain-containing protein</fullName>
    </recommendedName>
</protein>
<dbReference type="GO" id="GO:0034456">
    <property type="term" value="C:UTP-C complex"/>
    <property type="evidence" value="ECO:0007669"/>
    <property type="project" value="TreeGrafter"/>
</dbReference>
<feature type="coiled-coil region" evidence="2">
    <location>
        <begin position="210"/>
        <end position="266"/>
    </location>
</feature>
<dbReference type="InterPro" id="IPR012677">
    <property type="entry name" value="Nucleotide-bd_a/b_plait_sf"/>
</dbReference>
<proteinExistence type="inferred from homology"/>
<dbReference type="EMBL" id="JAPXFL010000007">
    <property type="protein sequence ID" value="KAK9504268.1"/>
    <property type="molecule type" value="Genomic_DNA"/>
</dbReference>
<dbReference type="GO" id="GO:0000028">
    <property type="term" value="P:ribosomal small subunit assembly"/>
    <property type="evidence" value="ECO:0007669"/>
    <property type="project" value="TreeGrafter"/>
</dbReference>
<dbReference type="InterPro" id="IPR035979">
    <property type="entry name" value="RBD_domain_sf"/>
</dbReference>
<dbReference type="GO" id="GO:0032545">
    <property type="term" value="C:CURI complex"/>
    <property type="evidence" value="ECO:0007669"/>
    <property type="project" value="TreeGrafter"/>
</dbReference>
<feature type="domain" description="Ribosomal RNA-processing protein 7 C-terminal" evidence="3">
    <location>
        <begin position="154"/>
        <end position="272"/>
    </location>
</feature>
<evidence type="ECO:0000259" key="3">
    <source>
        <dbReference type="Pfam" id="PF12923"/>
    </source>
</evidence>
<dbReference type="PANTHER" id="PTHR13191">
    <property type="entry name" value="RIBOSOMAL RNA PROCESSING PROTEIN 7-RELATED"/>
    <property type="match status" value="1"/>
</dbReference>
<dbReference type="Proteomes" id="UP001461498">
    <property type="component" value="Unassembled WGS sequence"/>
</dbReference>
<dbReference type="SUPFAM" id="SSF54928">
    <property type="entry name" value="RNA-binding domain, RBD"/>
    <property type="match status" value="1"/>
</dbReference>
<dbReference type="AlphaFoldDB" id="A0AAW1CZP9"/>
<dbReference type="Gene3D" id="3.30.70.330">
    <property type="match status" value="1"/>
</dbReference>
<keyword evidence="5" id="KW-1185">Reference proteome</keyword>
<dbReference type="PANTHER" id="PTHR13191:SF0">
    <property type="entry name" value="RIBOSOMAL RNA-PROCESSING PROTEIN 7 HOMOLOG A-RELATED"/>
    <property type="match status" value="1"/>
</dbReference>
<dbReference type="GO" id="GO:0003676">
    <property type="term" value="F:nucleic acid binding"/>
    <property type="evidence" value="ECO:0007669"/>
    <property type="project" value="InterPro"/>
</dbReference>
<dbReference type="CDD" id="cd12294">
    <property type="entry name" value="RRM_Rrp7A"/>
    <property type="match status" value="1"/>
</dbReference>
<dbReference type="Pfam" id="PF12923">
    <property type="entry name" value="RRP7"/>
    <property type="match status" value="1"/>
</dbReference>
<dbReference type="InterPro" id="IPR024326">
    <property type="entry name" value="RRP7_C"/>
</dbReference>
<comment type="caution">
    <text evidence="4">The sequence shown here is derived from an EMBL/GenBank/DDBJ whole genome shotgun (WGS) entry which is preliminary data.</text>
</comment>